<reference evidence="2" key="1">
    <citation type="journal article" date="2019" name="Nat. Commun.">
        <title>Expansion of phycobilisome linker gene families in mesophilic red algae.</title>
        <authorList>
            <person name="Lee J."/>
            <person name="Kim D."/>
            <person name="Bhattacharya D."/>
            <person name="Yoon H.S."/>
        </authorList>
    </citation>
    <scope>NUCLEOTIDE SEQUENCE [LARGE SCALE GENOMIC DNA]</scope>
    <source>
        <strain evidence="2">CCMP 1328</strain>
    </source>
</reference>
<comment type="caution">
    <text evidence="1">The sequence shown here is derived from an EMBL/GenBank/DDBJ whole genome shotgun (WGS) entry which is preliminary data.</text>
</comment>
<dbReference type="InterPro" id="IPR019410">
    <property type="entry name" value="Methyltransf_16"/>
</dbReference>
<sequence length="388" mass="42917">MEPLAAVSRLVAGFLATLPPRAVFDRVITEFSQSVLTRHDVQAAFVREALMRPAPAIDKHHGSETSAANASTSSPDLLRFPAGGVPQLYPPRFLRIWMDEIEHAQHLVENEMGVEESFMDAMVSFCQGLHNTKLGLTAGRGFQVFFPYADIRNEQSRLIVSSSAVFSEVGFRLWNAGKVLFEAIFPLRPGCVQYSLEGPLRQALRGKRVVEIGAGLGVNAVALRSVGAKKILLTDHDTSVLENLAFNCILNCPEMVRKQELLCSILDVEAMSKEEPRNLAAEYDVVLAADVTYSPELAKSAVQAFAAMLQREDQVGFLVATRRSDEVWSVLGQSFRESRDLVIVDVTDVVKKCSSHCLDYLVHHDMKEEAISIFQLRPCALMNAQAQK</sequence>
<dbReference type="Proteomes" id="UP000324585">
    <property type="component" value="Unassembled WGS sequence"/>
</dbReference>
<organism evidence="1 2">
    <name type="scientific">Porphyridium purpureum</name>
    <name type="common">Red alga</name>
    <name type="synonym">Porphyridium cruentum</name>
    <dbReference type="NCBI Taxonomy" id="35688"/>
    <lineage>
        <taxon>Eukaryota</taxon>
        <taxon>Rhodophyta</taxon>
        <taxon>Bangiophyceae</taxon>
        <taxon>Porphyridiales</taxon>
        <taxon>Porphyridiaceae</taxon>
        <taxon>Porphyridium</taxon>
    </lineage>
</organism>
<dbReference type="AlphaFoldDB" id="A0A5J4YN86"/>
<dbReference type="OrthoDB" id="194386at2759"/>
<proteinExistence type="predicted"/>
<gene>
    <name evidence="1" type="ORF">FVE85_7959</name>
</gene>
<dbReference type="InterPro" id="IPR029063">
    <property type="entry name" value="SAM-dependent_MTases_sf"/>
</dbReference>
<dbReference type="EMBL" id="VRMN01000009">
    <property type="protein sequence ID" value="KAA8492452.1"/>
    <property type="molecule type" value="Genomic_DNA"/>
</dbReference>
<dbReference type="SUPFAM" id="SSF53335">
    <property type="entry name" value="S-adenosyl-L-methionine-dependent methyltransferases"/>
    <property type="match status" value="1"/>
</dbReference>
<protein>
    <submittedName>
        <fullName evidence="1">Uncharacterized protein</fullName>
    </submittedName>
</protein>
<keyword evidence="2" id="KW-1185">Reference proteome</keyword>
<dbReference type="Gene3D" id="3.40.50.150">
    <property type="entry name" value="Vaccinia Virus protein VP39"/>
    <property type="match status" value="1"/>
</dbReference>
<dbReference type="OMA" id="RIWMDEI"/>
<accession>A0A5J4YN86</accession>
<name>A0A5J4YN86_PORPP</name>
<dbReference type="Pfam" id="PF10294">
    <property type="entry name" value="Methyltransf_16"/>
    <property type="match status" value="1"/>
</dbReference>
<evidence type="ECO:0000313" key="2">
    <source>
        <dbReference type="Proteomes" id="UP000324585"/>
    </source>
</evidence>
<evidence type="ECO:0000313" key="1">
    <source>
        <dbReference type="EMBL" id="KAA8492452.1"/>
    </source>
</evidence>
<dbReference type="PANTHER" id="PTHR14614">
    <property type="entry name" value="HEPATOCELLULAR CARCINOMA-ASSOCIATED ANTIGEN"/>
    <property type="match status" value="1"/>
</dbReference>
<dbReference type="PANTHER" id="PTHR14614:SF130">
    <property type="entry name" value="PROTEIN-LYSINE N-METHYLTRANSFERASE EEF2KMT"/>
    <property type="match status" value="1"/>
</dbReference>